<reference evidence="2" key="1">
    <citation type="submission" date="2015-08" db="EMBL/GenBank/DDBJ databases">
        <authorList>
            <person name="Varghese N."/>
        </authorList>
    </citation>
    <scope>NUCLEOTIDE SEQUENCE [LARGE SCALE GENOMIC DNA]</scope>
    <source>
        <strain evidence="2">JCM 18476</strain>
    </source>
</reference>
<dbReference type="Proteomes" id="UP000182769">
    <property type="component" value="Unassembled WGS sequence"/>
</dbReference>
<dbReference type="EMBL" id="CYHG01000001">
    <property type="protein sequence ID" value="CUB02272.1"/>
    <property type="molecule type" value="Genomic_DNA"/>
</dbReference>
<proteinExistence type="predicted"/>
<dbReference type="STRING" id="1137284.GCA_001418205_00103"/>
<dbReference type="AlphaFoldDB" id="A0A0K6IFZ0"/>
<organism evidence="1 2">
    <name type="scientific">Marinomonas fungiae</name>
    <dbReference type="NCBI Taxonomy" id="1137284"/>
    <lineage>
        <taxon>Bacteria</taxon>
        <taxon>Pseudomonadati</taxon>
        <taxon>Pseudomonadota</taxon>
        <taxon>Gammaproteobacteria</taxon>
        <taxon>Oceanospirillales</taxon>
        <taxon>Oceanospirillaceae</taxon>
        <taxon>Marinomonas</taxon>
    </lineage>
</organism>
<evidence type="ECO:0000313" key="2">
    <source>
        <dbReference type="Proteomes" id="UP000182769"/>
    </source>
</evidence>
<keyword evidence="2" id="KW-1185">Reference proteome</keyword>
<protein>
    <submittedName>
        <fullName evidence="1">TIGR02646 family protein</fullName>
    </submittedName>
</protein>
<sequence>MKKVSKGIEPARLRHYRTQQPANTWEQFRSTQDRRIETQQRLIVDQGGLCAYCEIDLLQSTGHDESDFRVEHFHPKSGQSTPHNWHLDWQNLLGCCHGGSQRNVVDAGNRFTSPDSSCDVPKGDKNLDGVILNPLLIPAFPRLFSCDRASGHFSVDANNCLLANINAQTAQNTIDELHLDAERLKRLRSAVLNDLNAQLQTLVTQGMSIGIARERLAKAILRKNASGHWPKFFTSIRSYLGDAAETHLSAINYNG</sequence>
<dbReference type="NCBIfam" id="TIGR02646">
    <property type="entry name" value="retron system putative HNH endonuclease"/>
    <property type="match status" value="1"/>
</dbReference>
<evidence type="ECO:0000313" key="1">
    <source>
        <dbReference type="EMBL" id="CUB02272.1"/>
    </source>
</evidence>
<dbReference type="RefSeq" id="WP_055461254.1">
    <property type="nucleotide sequence ID" value="NZ_CYHG01000001.1"/>
</dbReference>
<accession>A0A0K6IFZ0</accession>
<gene>
    <name evidence="1" type="ORF">Ga0061065_101104</name>
</gene>
<name>A0A0K6IFZ0_9GAMM</name>
<dbReference type="Gene3D" id="1.10.30.50">
    <property type="match status" value="1"/>
</dbReference>
<dbReference type="InterPro" id="IPR013467">
    <property type="entry name" value="HNH78-like"/>
</dbReference>
<dbReference type="OrthoDB" id="6975485at2"/>